<dbReference type="KEGG" id="gtt:GUITHDRAFT_63706"/>
<reference evidence="3 5" key="1">
    <citation type="journal article" date="2012" name="Nature">
        <title>Algal genomes reveal evolutionary mosaicism and the fate of nucleomorphs.</title>
        <authorList>
            <consortium name="DOE Joint Genome Institute"/>
            <person name="Curtis B.A."/>
            <person name="Tanifuji G."/>
            <person name="Burki F."/>
            <person name="Gruber A."/>
            <person name="Irimia M."/>
            <person name="Maruyama S."/>
            <person name="Arias M.C."/>
            <person name="Ball S.G."/>
            <person name="Gile G.H."/>
            <person name="Hirakawa Y."/>
            <person name="Hopkins J.F."/>
            <person name="Kuo A."/>
            <person name="Rensing S.A."/>
            <person name="Schmutz J."/>
            <person name="Symeonidi A."/>
            <person name="Elias M."/>
            <person name="Eveleigh R.J."/>
            <person name="Herman E.K."/>
            <person name="Klute M.J."/>
            <person name="Nakayama T."/>
            <person name="Obornik M."/>
            <person name="Reyes-Prieto A."/>
            <person name="Armbrust E.V."/>
            <person name="Aves S.J."/>
            <person name="Beiko R.G."/>
            <person name="Coutinho P."/>
            <person name="Dacks J.B."/>
            <person name="Durnford D.G."/>
            <person name="Fast N.M."/>
            <person name="Green B.R."/>
            <person name="Grisdale C.J."/>
            <person name="Hempel F."/>
            <person name="Henrissat B."/>
            <person name="Hoppner M.P."/>
            <person name="Ishida K."/>
            <person name="Kim E."/>
            <person name="Koreny L."/>
            <person name="Kroth P.G."/>
            <person name="Liu Y."/>
            <person name="Malik S.B."/>
            <person name="Maier U.G."/>
            <person name="McRose D."/>
            <person name="Mock T."/>
            <person name="Neilson J.A."/>
            <person name="Onodera N.T."/>
            <person name="Poole A.M."/>
            <person name="Pritham E.J."/>
            <person name="Richards T.A."/>
            <person name="Rocap G."/>
            <person name="Roy S.W."/>
            <person name="Sarai C."/>
            <person name="Schaack S."/>
            <person name="Shirato S."/>
            <person name="Slamovits C.H."/>
            <person name="Spencer D.F."/>
            <person name="Suzuki S."/>
            <person name="Worden A.Z."/>
            <person name="Zauner S."/>
            <person name="Barry K."/>
            <person name="Bell C."/>
            <person name="Bharti A.K."/>
            <person name="Crow J.A."/>
            <person name="Grimwood J."/>
            <person name="Kramer R."/>
            <person name="Lindquist E."/>
            <person name="Lucas S."/>
            <person name="Salamov A."/>
            <person name="McFadden G.I."/>
            <person name="Lane C.E."/>
            <person name="Keeling P.J."/>
            <person name="Gray M.W."/>
            <person name="Grigoriev I.V."/>
            <person name="Archibald J.M."/>
        </authorList>
    </citation>
    <scope>NUCLEOTIDE SEQUENCE</scope>
    <source>
        <strain evidence="3 5">CCMP2712</strain>
    </source>
</reference>
<evidence type="ECO:0000313" key="3">
    <source>
        <dbReference type="EMBL" id="EKX54110.1"/>
    </source>
</evidence>
<organism evidence="3">
    <name type="scientific">Guillardia theta (strain CCMP2712)</name>
    <name type="common">Cryptophyte</name>
    <dbReference type="NCBI Taxonomy" id="905079"/>
    <lineage>
        <taxon>Eukaryota</taxon>
        <taxon>Cryptophyceae</taxon>
        <taxon>Pyrenomonadales</taxon>
        <taxon>Geminigeraceae</taxon>
        <taxon>Guillardia</taxon>
    </lineage>
</organism>
<dbReference type="EnsemblProtists" id="EKX54110">
    <property type="protein sequence ID" value="EKX54110"/>
    <property type="gene ID" value="GUITHDRAFT_63706"/>
</dbReference>
<dbReference type="Gene3D" id="1.20.58.2220">
    <property type="entry name" value="Formin, FH2 domain"/>
    <property type="match status" value="1"/>
</dbReference>
<feature type="region of interest" description="Disordered" evidence="1">
    <location>
        <begin position="30"/>
        <end position="55"/>
    </location>
</feature>
<dbReference type="PROSITE" id="PS51444">
    <property type="entry name" value="FH2"/>
    <property type="match status" value="1"/>
</dbReference>
<reference evidence="4" key="3">
    <citation type="submission" date="2015-06" db="UniProtKB">
        <authorList>
            <consortium name="EnsemblProtists"/>
        </authorList>
    </citation>
    <scope>IDENTIFICATION</scope>
</reference>
<dbReference type="RefSeq" id="XP_005841090.1">
    <property type="nucleotide sequence ID" value="XM_005841033.1"/>
</dbReference>
<dbReference type="GeneID" id="17310886"/>
<accession>L1K0X9</accession>
<dbReference type="PANTHER" id="PTHR45733">
    <property type="entry name" value="FORMIN-J"/>
    <property type="match status" value="1"/>
</dbReference>
<evidence type="ECO:0000313" key="4">
    <source>
        <dbReference type="EnsemblProtists" id="EKX54110"/>
    </source>
</evidence>
<dbReference type="HOGENOM" id="CLU_1173299_0_0_1"/>
<dbReference type="OrthoDB" id="1668162at2759"/>
<evidence type="ECO:0000313" key="5">
    <source>
        <dbReference type="Proteomes" id="UP000011087"/>
    </source>
</evidence>
<dbReference type="PANTHER" id="PTHR45733:SF8">
    <property type="entry name" value="FORMIN-J"/>
    <property type="match status" value="1"/>
</dbReference>
<gene>
    <name evidence="3" type="ORF">GUITHDRAFT_63706</name>
</gene>
<dbReference type="SUPFAM" id="SSF101447">
    <property type="entry name" value="Formin homology 2 domain (FH2 domain)"/>
    <property type="match status" value="1"/>
</dbReference>
<keyword evidence="5" id="KW-1185">Reference proteome</keyword>
<dbReference type="InterPro" id="IPR051144">
    <property type="entry name" value="Formin_homology_domain"/>
</dbReference>
<sequence>MYRASASAAIDADRLQTLFCIKKRHKSLHRASRTGVDGEPSEAARNGHGDGKKSRQRYSLLDLRRAQNIGIMLSKFRCSLRKIREAVVELDADVLTLDDVASLKQYVPTDEEMEMLRAFDGDARDLGIAERFFLEILSVPRYRERLSVFEFVKSFEDRWQEATSGISTLRLALLELKDCKGLHQVLENLLAIGNFMNFGTSMGNAGGFRLDALEQVSNMRSNVDKDGTVCTLLDYLV</sequence>
<feature type="domain" description="FH2" evidence="2">
    <location>
        <begin position="1"/>
        <end position="237"/>
    </location>
</feature>
<dbReference type="Proteomes" id="UP000011087">
    <property type="component" value="Unassembled WGS sequence"/>
</dbReference>
<dbReference type="OMA" id="CHNILEC"/>
<dbReference type="PaxDb" id="55529-EKX54110"/>
<dbReference type="InterPro" id="IPR015425">
    <property type="entry name" value="FH2_Formin"/>
</dbReference>
<evidence type="ECO:0000259" key="2">
    <source>
        <dbReference type="PROSITE" id="PS51444"/>
    </source>
</evidence>
<dbReference type="AlphaFoldDB" id="L1K0X9"/>
<proteinExistence type="predicted"/>
<evidence type="ECO:0000256" key="1">
    <source>
        <dbReference type="SAM" id="MobiDB-lite"/>
    </source>
</evidence>
<dbReference type="eggNOG" id="ENOG502QQEE">
    <property type="taxonomic scope" value="Eukaryota"/>
</dbReference>
<protein>
    <recommendedName>
        <fullName evidence="2">FH2 domain-containing protein</fullName>
    </recommendedName>
</protein>
<feature type="non-terminal residue" evidence="3">
    <location>
        <position position="237"/>
    </location>
</feature>
<reference evidence="5" key="2">
    <citation type="submission" date="2012-11" db="EMBL/GenBank/DDBJ databases">
        <authorList>
            <person name="Kuo A."/>
            <person name="Curtis B.A."/>
            <person name="Tanifuji G."/>
            <person name="Burki F."/>
            <person name="Gruber A."/>
            <person name="Irimia M."/>
            <person name="Maruyama S."/>
            <person name="Arias M.C."/>
            <person name="Ball S.G."/>
            <person name="Gile G.H."/>
            <person name="Hirakawa Y."/>
            <person name="Hopkins J.F."/>
            <person name="Rensing S.A."/>
            <person name="Schmutz J."/>
            <person name="Symeonidi A."/>
            <person name="Elias M."/>
            <person name="Eveleigh R.J."/>
            <person name="Herman E.K."/>
            <person name="Klute M.J."/>
            <person name="Nakayama T."/>
            <person name="Obornik M."/>
            <person name="Reyes-Prieto A."/>
            <person name="Armbrust E.V."/>
            <person name="Aves S.J."/>
            <person name="Beiko R.G."/>
            <person name="Coutinho P."/>
            <person name="Dacks J.B."/>
            <person name="Durnford D.G."/>
            <person name="Fast N.M."/>
            <person name="Green B.R."/>
            <person name="Grisdale C."/>
            <person name="Hempe F."/>
            <person name="Henrissat B."/>
            <person name="Hoppner M.P."/>
            <person name="Ishida K.-I."/>
            <person name="Kim E."/>
            <person name="Koreny L."/>
            <person name="Kroth P.G."/>
            <person name="Liu Y."/>
            <person name="Malik S.-B."/>
            <person name="Maier U.G."/>
            <person name="McRose D."/>
            <person name="Mock T."/>
            <person name="Neilson J.A."/>
            <person name="Onodera N.T."/>
            <person name="Poole A.M."/>
            <person name="Pritham E.J."/>
            <person name="Richards T.A."/>
            <person name="Rocap G."/>
            <person name="Roy S.W."/>
            <person name="Sarai C."/>
            <person name="Schaack S."/>
            <person name="Shirato S."/>
            <person name="Slamovits C.H."/>
            <person name="Spencer D.F."/>
            <person name="Suzuki S."/>
            <person name="Worden A.Z."/>
            <person name="Zauner S."/>
            <person name="Barry K."/>
            <person name="Bell C."/>
            <person name="Bharti A.K."/>
            <person name="Crow J.A."/>
            <person name="Grimwood J."/>
            <person name="Kramer R."/>
            <person name="Lindquist E."/>
            <person name="Lucas S."/>
            <person name="Salamov A."/>
            <person name="McFadden G.I."/>
            <person name="Lane C.E."/>
            <person name="Keeling P.J."/>
            <person name="Gray M.W."/>
            <person name="Grigoriev I.V."/>
            <person name="Archibald J.M."/>
        </authorList>
    </citation>
    <scope>NUCLEOTIDE SEQUENCE</scope>
    <source>
        <strain evidence="5">CCMP2712</strain>
    </source>
</reference>
<dbReference type="EMBL" id="JH992968">
    <property type="protein sequence ID" value="EKX54110.1"/>
    <property type="molecule type" value="Genomic_DNA"/>
</dbReference>
<dbReference type="Pfam" id="PF02181">
    <property type="entry name" value="FH2"/>
    <property type="match status" value="1"/>
</dbReference>
<dbReference type="InterPro" id="IPR042201">
    <property type="entry name" value="FH2_Formin_sf"/>
</dbReference>
<name>L1K0X9_GUITC</name>